<dbReference type="OrthoDB" id="572496at2"/>
<evidence type="ECO:0000256" key="1">
    <source>
        <dbReference type="ARBA" id="ARBA00022679"/>
    </source>
</evidence>
<accession>A0A564HFN9</accession>
<protein>
    <recommendedName>
        <fullName evidence="3">N-acetyltransferase domain-containing protein</fullName>
    </recommendedName>
</protein>
<sequence length="157" mass="18323">MSKDIIIERATLNDAESILMVQKEAFKSEGELYKNKELPALIESLDDVDKCFKATTIFVAKNSLDNIIGAIRGRVENNTCHISRLIVHPEFQMQGIGSRLLMVLEFHFSEIPCFELFTGSRSLRNIYFYESHGYSEYRHKVINENLTIIYMRKNRRR</sequence>
<dbReference type="SUPFAM" id="SSF55729">
    <property type="entry name" value="Acyl-CoA N-acyltransferases (Nat)"/>
    <property type="match status" value="1"/>
</dbReference>
<feature type="domain" description="N-acetyltransferase" evidence="3">
    <location>
        <begin position="5"/>
        <end position="156"/>
    </location>
</feature>
<dbReference type="CDD" id="cd04301">
    <property type="entry name" value="NAT_SF"/>
    <property type="match status" value="1"/>
</dbReference>
<reference evidence="4 5" key="1">
    <citation type="submission" date="2019-07" db="EMBL/GenBank/DDBJ databases">
        <authorList>
            <person name="Brisse S."/>
            <person name="Rodrigues C."/>
            <person name="Thorpe H."/>
        </authorList>
    </citation>
    <scope>NUCLEOTIDE SEQUENCE [LARGE SCALE GENOMIC DNA]</scope>
    <source>
        <strain evidence="4">SB6422</strain>
    </source>
</reference>
<dbReference type="EMBL" id="CABGGW010000003">
    <property type="protein sequence ID" value="VUS30873.1"/>
    <property type="molecule type" value="Genomic_DNA"/>
</dbReference>
<dbReference type="GO" id="GO:0016747">
    <property type="term" value="F:acyltransferase activity, transferring groups other than amino-acyl groups"/>
    <property type="evidence" value="ECO:0007669"/>
    <property type="project" value="InterPro"/>
</dbReference>
<dbReference type="Proteomes" id="UP000317374">
    <property type="component" value="Unassembled WGS sequence"/>
</dbReference>
<dbReference type="Pfam" id="PF13508">
    <property type="entry name" value="Acetyltransf_7"/>
    <property type="match status" value="1"/>
</dbReference>
<organism evidence="4 5">
    <name type="scientific">Klebsiella huaxiensis</name>
    <dbReference type="NCBI Taxonomy" id="2153354"/>
    <lineage>
        <taxon>Bacteria</taxon>
        <taxon>Pseudomonadati</taxon>
        <taxon>Pseudomonadota</taxon>
        <taxon>Gammaproteobacteria</taxon>
        <taxon>Enterobacterales</taxon>
        <taxon>Enterobacteriaceae</taxon>
        <taxon>Klebsiella/Raoultella group</taxon>
        <taxon>Klebsiella</taxon>
    </lineage>
</organism>
<gene>
    <name evidence="4" type="ORF">SB6422_04118</name>
</gene>
<evidence type="ECO:0000259" key="3">
    <source>
        <dbReference type="PROSITE" id="PS51186"/>
    </source>
</evidence>
<evidence type="ECO:0000256" key="2">
    <source>
        <dbReference type="ARBA" id="ARBA00023315"/>
    </source>
</evidence>
<keyword evidence="1" id="KW-0808">Transferase</keyword>
<dbReference type="PANTHER" id="PTHR43800">
    <property type="entry name" value="PEPTIDYL-LYSINE N-ACETYLTRANSFERASE YJAB"/>
    <property type="match status" value="1"/>
</dbReference>
<dbReference type="AlphaFoldDB" id="A0A564HFN9"/>
<dbReference type="InterPro" id="IPR000182">
    <property type="entry name" value="GNAT_dom"/>
</dbReference>
<keyword evidence="2" id="KW-0012">Acyltransferase</keyword>
<dbReference type="RefSeq" id="WP_142512347.1">
    <property type="nucleotide sequence ID" value="NZ_CABGGW010000003.1"/>
</dbReference>
<evidence type="ECO:0000313" key="5">
    <source>
        <dbReference type="Proteomes" id="UP000317374"/>
    </source>
</evidence>
<evidence type="ECO:0000313" key="4">
    <source>
        <dbReference type="EMBL" id="VUS30873.1"/>
    </source>
</evidence>
<dbReference type="InterPro" id="IPR016181">
    <property type="entry name" value="Acyl_CoA_acyltransferase"/>
</dbReference>
<proteinExistence type="predicted"/>
<dbReference type="PANTHER" id="PTHR43800:SF1">
    <property type="entry name" value="PEPTIDYL-LYSINE N-ACETYLTRANSFERASE YJAB"/>
    <property type="match status" value="1"/>
</dbReference>
<dbReference type="PROSITE" id="PS51186">
    <property type="entry name" value="GNAT"/>
    <property type="match status" value="1"/>
</dbReference>
<name>A0A564HFN9_9ENTR</name>
<dbReference type="Gene3D" id="3.40.630.30">
    <property type="match status" value="1"/>
</dbReference>